<dbReference type="RefSeq" id="WP_319612630.1">
    <property type="nucleotide sequence ID" value="NZ_JAWXYB010000008.1"/>
</dbReference>
<name>A0AAW9DKU3_ACIAO</name>
<sequence>MSDSALPEAICRFGLSLFERGLTPGASGNITVRLEEGLVHGALSG</sequence>
<protein>
    <recommendedName>
        <fullName evidence="3">Aldolase</fullName>
    </recommendedName>
</protein>
<proteinExistence type="predicted"/>
<evidence type="ECO:0000313" key="2">
    <source>
        <dbReference type="Proteomes" id="UP001279553"/>
    </source>
</evidence>
<evidence type="ECO:0000313" key="1">
    <source>
        <dbReference type="EMBL" id="MDX5929575.1"/>
    </source>
</evidence>
<dbReference type="InterPro" id="IPR036409">
    <property type="entry name" value="Aldolase_II/adducin_N_sf"/>
</dbReference>
<reference evidence="1 2" key="1">
    <citation type="submission" date="2023-11" db="EMBL/GenBank/DDBJ databases">
        <title>MicrobeMod: A computational toolkit for identifying prokaryotic methylation and restriction-modification with nanopore sequencing.</title>
        <authorList>
            <person name="Crits-Christoph A."/>
            <person name="Kang S.C."/>
            <person name="Lee H."/>
            <person name="Ostrov N."/>
        </authorList>
    </citation>
    <scope>NUCLEOTIDE SEQUENCE [LARGE SCALE GENOMIC DNA]</scope>
    <source>
        <strain evidence="1 2">DSMZ 700</strain>
    </source>
</reference>
<evidence type="ECO:0008006" key="3">
    <source>
        <dbReference type="Google" id="ProtNLM"/>
    </source>
</evidence>
<dbReference type="AlphaFoldDB" id="A0AAW9DKU3"/>
<accession>A0AAW9DKU3</accession>
<dbReference type="EMBL" id="JAWXYB010000008">
    <property type="protein sequence ID" value="MDX5929575.1"/>
    <property type="molecule type" value="Genomic_DNA"/>
</dbReference>
<keyword evidence="2" id="KW-1185">Reference proteome</keyword>
<dbReference type="SUPFAM" id="SSF53639">
    <property type="entry name" value="AraD/HMP-PK domain-like"/>
    <property type="match status" value="1"/>
</dbReference>
<gene>
    <name evidence="1" type="ORF">SIL87_02190</name>
</gene>
<comment type="caution">
    <text evidence="1">The sequence shown here is derived from an EMBL/GenBank/DDBJ whole genome shotgun (WGS) entry which is preliminary data.</text>
</comment>
<organism evidence="1 2">
    <name type="scientific">Acidiphilium acidophilum</name>
    <name type="common">Thiobacillus acidophilus</name>
    <dbReference type="NCBI Taxonomy" id="76588"/>
    <lineage>
        <taxon>Bacteria</taxon>
        <taxon>Pseudomonadati</taxon>
        <taxon>Pseudomonadota</taxon>
        <taxon>Alphaproteobacteria</taxon>
        <taxon>Acetobacterales</taxon>
        <taxon>Acidocellaceae</taxon>
        <taxon>Acidiphilium</taxon>
    </lineage>
</organism>
<dbReference type="Proteomes" id="UP001279553">
    <property type="component" value="Unassembled WGS sequence"/>
</dbReference>